<dbReference type="OrthoDB" id="10255285at2759"/>
<comment type="caution">
    <text evidence="1">The sequence shown here is derived from an EMBL/GenBank/DDBJ whole genome shotgun (WGS) entry which is preliminary data.</text>
</comment>
<gene>
    <name evidence="1" type="ORF">EZV62_023417</name>
</gene>
<keyword evidence="2" id="KW-1185">Reference proteome</keyword>
<evidence type="ECO:0000313" key="1">
    <source>
        <dbReference type="EMBL" id="TXG50893.1"/>
    </source>
</evidence>
<accession>A0A5C7H1Q6</accession>
<protein>
    <submittedName>
        <fullName evidence="1">Uncharacterized protein</fullName>
    </submittedName>
</protein>
<organism evidence="1 2">
    <name type="scientific">Acer yangbiense</name>
    <dbReference type="NCBI Taxonomy" id="1000413"/>
    <lineage>
        <taxon>Eukaryota</taxon>
        <taxon>Viridiplantae</taxon>
        <taxon>Streptophyta</taxon>
        <taxon>Embryophyta</taxon>
        <taxon>Tracheophyta</taxon>
        <taxon>Spermatophyta</taxon>
        <taxon>Magnoliopsida</taxon>
        <taxon>eudicotyledons</taxon>
        <taxon>Gunneridae</taxon>
        <taxon>Pentapetalae</taxon>
        <taxon>rosids</taxon>
        <taxon>malvids</taxon>
        <taxon>Sapindales</taxon>
        <taxon>Sapindaceae</taxon>
        <taxon>Hippocastanoideae</taxon>
        <taxon>Acereae</taxon>
        <taxon>Acer</taxon>
    </lineage>
</organism>
<dbReference type="Proteomes" id="UP000323000">
    <property type="component" value="Chromosome 11"/>
</dbReference>
<reference evidence="2" key="1">
    <citation type="journal article" date="2019" name="Gigascience">
        <title>De novo genome assembly of the endangered Acer yangbiense, a plant species with extremely small populations endemic to Yunnan Province, China.</title>
        <authorList>
            <person name="Yang J."/>
            <person name="Wariss H.M."/>
            <person name="Tao L."/>
            <person name="Zhang R."/>
            <person name="Yun Q."/>
            <person name="Hollingsworth P."/>
            <person name="Dao Z."/>
            <person name="Luo G."/>
            <person name="Guo H."/>
            <person name="Ma Y."/>
            <person name="Sun W."/>
        </authorList>
    </citation>
    <scope>NUCLEOTIDE SEQUENCE [LARGE SCALE GENOMIC DNA]</scope>
    <source>
        <strain evidence="2">cv. Malutang</strain>
    </source>
</reference>
<evidence type="ECO:0000313" key="2">
    <source>
        <dbReference type="Proteomes" id="UP000323000"/>
    </source>
</evidence>
<dbReference type="AlphaFoldDB" id="A0A5C7H1Q6"/>
<proteinExistence type="predicted"/>
<name>A0A5C7H1Q6_9ROSI</name>
<dbReference type="EMBL" id="VAHF01000011">
    <property type="protein sequence ID" value="TXG50893.1"/>
    <property type="molecule type" value="Genomic_DNA"/>
</dbReference>
<sequence>MRKGEGDCSDVIATPPAAAYDRRTALSTDLQVTVVVRCEQHLTSPRSSVAWVEAPGLCCRSIPAVVTTAVGQMHLAELFWIEDKRLVFNDISGDGIQTLWDKAISREGKEGKHKMFRGSLWQIYALRNESDSAVGAGLDVPALQSGIMPLFEVFKLAVSSFKVNDWSLFGGDAA</sequence>